<name>A0AAV1YWB8_9ARAC</name>
<sequence>MPTGFTLKPKFFSCIKINEEDNSFRSFEKFSLKMTFKNLRRNNYF</sequence>
<proteinExistence type="predicted"/>
<evidence type="ECO:0000313" key="2">
    <source>
        <dbReference type="Proteomes" id="UP001497382"/>
    </source>
</evidence>
<dbReference type="Proteomes" id="UP001497382">
    <property type="component" value="Unassembled WGS sequence"/>
</dbReference>
<keyword evidence="2" id="KW-1185">Reference proteome</keyword>
<organism evidence="1 2">
    <name type="scientific">Larinioides sclopetarius</name>
    <dbReference type="NCBI Taxonomy" id="280406"/>
    <lineage>
        <taxon>Eukaryota</taxon>
        <taxon>Metazoa</taxon>
        <taxon>Ecdysozoa</taxon>
        <taxon>Arthropoda</taxon>
        <taxon>Chelicerata</taxon>
        <taxon>Arachnida</taxon>
        <taxon>Araneae</taxon>
        <taxon>Araneomorphae</taxon>
        <taxon>Entelegynae</taxon>
        <taxon>Araneoidea</taxon>
        <taxon>Araneidae</taxon>
        <taxon>Larinioides</taxon>
    </lineage>
</organism>
<reference evidence="1 2" key="1">
    <citation type="submission" date="2024-04" db="EMBL/GenBank/DDBJ databases">
        <authorList>
            <person name="Rising A."/>
            <person name="Reimegard J."/>
            <person name="Sonavane S."/>
            <person name="Akerstrom W."/>
            <person name="Nylinder S."/>
            <person name="Hedman E."/>
            <person name="Kallberg Y."/>
        </authorList>
    </citation>
    <scope>NUCLEOTIDE SEQUENCE [LARGE SCALE GENOMIC DNA]</scope>
</reference>
<protein>
    <submittedName>
        <fullName evidence="1">Uncharacterized protein</fullName>
    </submittedName>
</protein>
<comment type="caution">
    <text evidence="1">The sequence shown here is derived from an EMBL/GenBank/DDBJ whole genome shotgun (WGS) entry which is preliminary data.</text>
</comment>
<dbReference type="EMBL" id="CAXIEN010000008">
    <property type="protein sequence ID" value="CAL1263211.1"/>
    <property type="molecule type" value="Genomic_DNA"/>
</dbReference>
<accession>A0AAV1YWB8</accession>
<evidence type="ECO:0000313" key="1">
    <source>
        <dbReference type="EMBL" id="CAL1263211.1"/>
    </source>
</evidence>
<gene>
    <name evidence="1" type="ORF">LARSCL_LOCUS1385</name>
</gene>
<dbReference type="AlphaFoldDB" id="A0AAV1YWB8"/>